<reference evidence="1 2" key="1">
    <citation type="submission" date="2019-03" db="EMBL/GenBank/DDBJ databases">
        <title>First draft genome of Liparis tanakae, snailfish: a comprehensive survey of snailfish specific genes.</title>
        <authorList>
            <person name="Kim W."/>
            <person name="Song I."/>
            <person name="Jeong J.-H."/>
            <person name="Kim D."/>
            <person name="Kim S."/>
            <person name="Ryu S."/>
            <person name="Song J.Y."/>
            <person name="Lee S.K."/>
        </authorList>
    </citation>
    <scope>NUCLEOTIDE SEQUENCE [LARGE SCALE GENOMIC DNA]</scope>
    <source>
        <tissue evidence="1">Muscle</tissue>
    </source>
</reference>
<evidence type="ECO:0000313" key="2">
    <source>
        <dbReference type="Proteomes" id="UP000314294"/>
    </source>
</evidence>
<accession>A0A4Z2ISX3</accession>
<dbReference type="EMBL" id="SRLO01000053">
    <property type="protein sequence ID" value="TNN80614.1"/>
    <property type="molecule type" value="Genomic_DNA"/>
</dbReference>
<evidence type="ECO:0000313" key="1">
    <source>
        <dbReference type="EMBL" id="TNN80614.1"/>
    </source>
</evidence>
<keyword evidence="2" id="KW-1185">Reference proteome</keyword>
<comment type="caution">
    <text evidence="1">The sequence shown here is derived from an EMBL/GenBank/DDBJ whole genome shotgun (WGS) entry which is preliminary data.</text>
</comment>
<protein>
    <submittedName>
        <fullName evidence="1">Uncharacterized protein</fullName>
    </submittedName>
</protein>
<name>A0A4Z2ISX3_9TELE</name>
<organism evidence="1 2">
    <name type="scientific">Liparis tanakae</name>
    <name type="common">Tanaka's snailfish</name>
    <dbReference type="NCBI Taxonomy" id="230148"/>
    <lineage>
        <taxon>Eukaryota</taxon>
        <taxon>Metazoa</taxon>
        <taxon>Chordata</taxon>
        <taxon>Craniata</taxon>
        <taxon>Vertebrata</taxon>
        <taxon>Euteleostomi</taxon>
        <taxon>Actinopterygii</taxon>
        <taxon>Neopterygii</taxon>
        <taxon>Teleostei</taxon>
        <taxon>Neoteleostei</taxon>
        <taxon>Acanthomorphata</taxon>
        <taxon>Eupercaria</taxon>
        <taxon>Perciformes</taxon>
        <taxon>Cottioidei</taxon>
        <taxon>Cottales</taxon>
        <taxon>Liparidae</taxon>
        <taxon>Liparis</taxon>
    </lineage>
</organism>
<sequence>MDKRKGGDENTDHSHDKRVPEIILFLSSIKKDPGHCGPISPENLASTGLKCPNSFRDAALRLTLRVRLPVEGGKMDFLCCPGDHSSP</sequence>
<dbReference type="AlphaFoldDB" id="A0A4Z2ISX3"/>
<proteinExistence type="predicted"/>
<gene>
    <name evidence="1" type="ORF">EYF80_009122</name>
</gene>
<dbReference type="Proteomes" id="UP000314294">
    <property type="component" value="Unassembled WGS sequence"/>
</dbReference>